<evidence type="ECO:0000256" key="2">
    <source>
        <dbReference type="SAM" id="MobiDB-lite"/>
    </source>
</evidence>
<accession>A0A6L2MXA0</accession>
<evidence type="ECO:0000256" key="1">
    <source>
        <dbReference type="SAM" id="Coils"/>
    </source>
</evidence>
<keyword evidence="3" id="KW-0548">Nucleotidyltransferase</keyword>
<protein>
    <submittedName>
        <fullName evidence="3">Reverse transcriptase domain-containing protein</fullName>
    </submittedName>
</protein>
<feature type="coiled-coil region" evidence="1">
    <location>
        <begin position="231"/>
        <end position="265"/>
    </location>
</feature>
<name>A0A6L2MXA0_TANCI</name>
<feature type="compositionally biased region" description="Basic and acidic residues" evidence="2">
    <location>
        <begin position="1"/>
        <end position="19"/>
    </location>
</feature>
<organism evidence="3">
    <name type="scientific">Tanacetum cinerariifolium</name>
    <name type="common">Dalmatian daisy</name>
    <name type="synonym">Chrysanthemum cinerariifolium</name>
    <dbReference type="NCBI Taxonomy" id="118510"/>
    <lineage>
        <taxon>Eukaryota</taxon>
        <taxon>Viridiplantae</taxon>
        <taxon>Streptophyta</taxon>
        <taxon>Embryophyta</taxon>
        <taxon>Tracheophyta</taxon>
        <taxon>Spermatophyta</taxon>
        <taxon>Magnoliopsida</taxon>
        <taxon>eudicotyledons</taxon>
        <taxon>Gunneridae</taxon>
        <taxon>Pentapetalae</taxon>
        <taxon>asterids</taxon>
        <taxon>campanulids</taxon>
        <taxon>Asterales</taxon>
        <taxon>Asteraceae</taxon>
        <taxon>Asteroideae</taxon>
        <taxon>Anthemideae</taxon>
        <taxon>Anthemidinae</taxon>
        <taxon>Tanacetum</taxon>
    </lineage>
</organism>
<dbReference type="GO" id="GO:0003964">
    <property type="term" value="F:RNA-directed DNA polymerase activity"/>
    <property type="evidence" value="ECO:0007669"/>
    <property type="project" value="UniProtKB-KW"/>
</dbReference>
<evidence type="ECO:0000313" key="3">
    <source>
        <dbReference type="EMBL" id="GEU78591.1"/>
    </source>
</evidence>
<dbReference type="EMBL" id="BKCJ010007705">
    <property type="protein sequence ID" value="GEU78591.1"/>
    <property type="molecule type" value="Genomic_DNA"/>
</dbReference>
<comment type="caution">
    <text evidence="3">The sequence shown here is derived from an EMBL/GenBank/DDBJ whole genome shotgun (WGS) entry which is preliminary data.</text>
</comment>
<keyword evidence="1" id="KW-0175">Coiled coil</keyword>
<gene>
    <name evidence="3" type="ORF">Tci_050569</name>
</gene>
<reference evidence="3" key="1">
    <citation type="journal article" date="2019" name="Sci. Rep.">
        <title>Draft genome of Tanacetum cinerariifolium, the natural source of mosquito coil.</title>
        <authorList>
            <person name="Yamashiro T."/>
            <person name="Shiraishi A."/>
            <person name="Satake H."/>
            <person name="Nakayama K."/>
        </authorList>
    </citation>
    <scope>NUCLEOTIDE SEQUENCE</scope>
</reference>
<keyword evidence="3" id="KW-0808">Transferase</keyword>
<sequence length="563" mass="64696">MSADVARGHGGDGGTDDRPLAYQLPTGCKGTRKPNLGGRRAGMLHTRQETQNLGLKAITDKSGSVPIRFEVDDRETLMPLVHSFPDSLKMYHGYEVPMMTNEYGNEFYRKSSSYLDWHYPFGTRARADIEHKIIKEYMSMVRYECNSELIKRREQPRDFQTPRCDKLQSMESMLEQARLASAAIFVKIGMLQIGIRAKVIEKKEQIEAIPNHLDELSLDRIKNIKGLRNGRVIIQQDFDNLETELQETRAQVAKLQRKKLRQNNKIALAHFRIVDLEQIIKQIQARHQADKETIHILYYDFSSSPSLSLESLLPVRMPPKRTSTSAAPAMTQVATRQLVVDSVATALEAQTANMANTNRNPEPREAPVARKYEAINIAQRLMDHVTKHTSVQVSSDHKRKFDNKRTFNRNNSNRNNDYHQQQSRRQETFRSYAATPTENSGYIGNRPLWADKSFVSISLASMLNITPNTLDTTYDIEMANGNLKELNMRQYRWLELLSDYECEIRYHPEKANVVAYALRQKERIKPLEAQTEAIKEENIKAENLRGMDKAFEIHPDGTRCIKS</sequence>
<feature type="region of interest" description="Disordered" evidence="2">
    <location>
        <begin position="388"/>
        <end position="428"/>
    </location>
</feature>
<keyword evidence="3" id="KW-0695">RNA-directed DNA polymerase</keyword>
<dbReference type="AlphaFoldDB" id="A0A6L2MXA0"/>
<feature type="region of interest" description="Disordered" evidence="2">
    <location>
        <begin position="1"/>
        <end position="36"/>
    </location>
</feature>
<proteinExistence type="predicted"/>